<dbReference type="Proteomes" id="UP000789405">
    <property type="component" value="Unassembled WGS sequence"/>
</dbReference>
<dbReference type="InterPro" id="IPR052055">
    <property type="entry name" value="Hepadnavirus_pol/RT"/>
</dbReference>
<evidence type="ECO:0000259" key="1">
    <source>
        <dbReference type="PROSITE" id="PS50878"/>
    </source>
</evidence>
<accession>A0A9N8ZEI1</accession>
<dbReference type="InterPro" id="IPR043502">
    <property type="entry name" value="DNA/RNA_pol_sf"/>
</dbReference>
<proteinExistence type="predicted"/>
<dbReference type="Pfam" id="PF00078">
    <property type="entry name" value="RVT_1"/>
    <property type="match status" value="1"/>
</dbReference>
<dbReference type="PANTHER" id="PTHR33050:SF7">
    <property type="entry name" value="RIBONUCLEASE H"/>
    <property type="match status" value="1"/>
</dbReference>
<dbReference type="EMBL" id="CAJVPY010000709">
    <property type="protein sequence ID" value="CAG8488221.1"/>
    <property type="molecule type" value="Genomic_DNA"/>
</dbReference>
<dbReference type="PROSITE" id="PS50878">
    <property type="entry name" value="RT_POL"/>
    <property type="match status" value="1"/>
</dbReference>
<dbReference type="CDD" id="cd01647">
    <property type="entry name" value="RT_LTR"/>
    <property type="match status" value="1"/>
</dbReference>
<sequence length="355" mass="43087">MHSSTDFDYPLGGRLRYYTDEWLENFGNQLATKVVQWGYRPRWEAYPPLRFHPITDQPYISNYNETRREITRLLEERVIRRFSMRNQCFLSESSLKRKKNGNYRLVPNLRNLNDYVRRMPFTMDEMKVEELIQQNDFMVSVDLEEAFYHIPLHPEAQKYFVFDFDYQRYCFQCLPFSLTTSSWIFKTVLQPIIDMIRSNRIKIVVHCDDMLIMSRNRREAERHRDIVIDLLETHGFIINESKSQLTPTRSIEYLGRVINSNQMIFSAPEYKIEKLLDECEDVYNQRYIDIRTLTSLISKLHNIVQDHEFTRELRRDKNSHLRRGQYSRIQLSQEGREELEDWMTNIWEWNGYPIQ</sequence>
<name>A0A9N8ZEI1_9GLOM</name>
<dbReference type="OrthoDB" id="2286148at2759"/>
<organism evidence="2 3">
    <name type="scientific">Dentiscutata erythropus</name>
    <dbReference type="NCBI Taxonomy" id="1348616"/>
    <lineage>
        <taxon>Eukaryota</taxon>
        <taxon>Fungi</taxon>
        <taxon>Fungi incertae sedis</taxon>
        <taxon>Mucoromycota</taxon>
        <taxon>Glomeromycotina</taxon>
        <taxon>Glomeromycetes</taxon>
        <taxon>Diversisporales</taxon>
        <taxon>Gigasporaceae</taxon>
        <taxon>Dentiscutata</taxon>
    </lineage>
</organism>
<dbReference type="Gene3D" id="3.30.70.270">
    <property type="match status" value="1"/>
</dbReference>
<evidence type="ECO:0000313" key="3">
    <source>
        <dbReference type="Proteomes" id="UP000789405"/>
    </source>
</evidence>
<evidence type="ECO:0000313" key="2">
    <source>
        <dbReference type="EMBL" id="CAG8488221.1"/>
    </source>
</evidence>
<dbReference type="PANTHER" id="PTHR33050">
    <property type="entry name" value="REVERSE TRANSCRIPTASE DOMAIN-CONTAINING PROTEIN"/>
    <property type="match status" value="1"/>
</dbReference>
<gene>
    <name evidence="2" type="ORF">DERYTH_LOCUS2278</name>
</gene>
<comment type="caution">
    <text evidence="2">The sequence shown here is derived from an EMBL/GenBank/DDBJ whole genome shotgun (WGS) entry which is preliminary data.</text>
</comment>
<reference evidence="2" key="1">
    <citation type="submission" date="2021-06" db="EMBL/GenBank/DDBJ databases">
        <authorList>
            <person name="Kallberg Y."/>
            <person name="Tangrot J."/>
            <person name="Rosling A."/>
        </authorList>
    </citation>
    <scope>NUCLEOTIDE SEQUENCE</scope>
    <source>
        <strain evidence="2">MA453B</strain>
    </source>
</reference>
<protein>
    <submittedName>
        <fullName evidence="2">15826_t:CDS:1</fullName>
    </submittedName>
</protein>
<dbReference type="SUPFAM" id="SSF56672">
    <property type="entry name" value="DNA/RNA polymerases"/>
    <property type="match status" value="1"/>
</dbReference>
<keyword evidence="3" id="KW-1185">Reference proteome</keyword>
<dbReference type="Gene3D" id="3.10.10.10">
    <property type="entry name" value="HIV Type 1 Reverse Transcriptase, subunit A, domain 1"/>
    <property type="match status" value="1"/>
</dbReference>
<dbReference type="InterPro" id="IPR043128">
    <property type="entry name" value="Rev_trsase/Diguanyl_cyclase"/>
</dbReference>
<feature type="domain" description="Reverse transcriptase" evidence="1">
    <location>
        <begin position="77"/>
        <end position="258"/>
    </location>
</feature>
<dbReference type="InterPro" id="IPR000477">
    <property type="entry name" value="RT_dom"/>
</dbReference>
<dbReference type="AlphaFoldDB" id="A0A9N8ZEI1"/>